<evidence type="ECO:0000313" key="1">
    <source>
        <dbReference type="EMBL" id="TCP06377.1"/>
    </source>
</evidence>
<proteinExistence type="predicted"/>
<accession>A0AA46DCS0</accession>
<reference evidence="1 2" key="1">
    <citation type="submission" date="2019-03" db="EMBL/GenBank/DDBJ databases">
        <title>Genomic Encyclopedia of Type Strains, Phase IV (KMG-IV): sequencing the most valuable type-strain genomes for metagenomic binning, comparative biology and taxonomic classification.</title>
        <authorList>
            <person name="Goeker M."/>
        </authorList>
    </citation>
    <scope>NUCLEOTIDE SEQUENCE [LARGE SCALE GENOMIC DNA]</scope>
    <source>
        <strain evidence="1 2">DSM 15264</strain>
    </source>
</reference>
<protein>
    <recommendedName>
        <fullName evidence="3">Circularly permuted type 2 ATP-grasp protein</fullName>
    </recommendedName>
</protein>
<evidence type="ECO:0000313" key="2">
    <source>
        <dbReference type="Proteomes" id="UP000294772"/>
    </source>
</evidence>
<dbReference type="InterPro" id="IPR051680">
    <property type="entry name" value="ATP-dep_Glu-Cys_Ligase-2"/>
</dbReference>
<feature type="non-terminal residue" evidence="1">
    <location>
        <position position="79"/>
    </location>
</feature>
<sequence length="79" mass="9311">MMPTYDEMHASSAVVREHYRVYDRWLARQPRDVMRSRREEAEVIFRRVGITFAVYGAQDEDGAGTERLIPFDLIPRIIP</sequence>
<dbReference type="PANTHER" id="PTHR34595:SF7">
    <property type="entry name" value="SLL1039 PROTEIN"/>
    <property type="match status" value="1"/>
</dbReference>
<dbReference type="AlphaFoldDB" id="A0AA46DCS0"/>
<comment type="caution">
    <text evidence="1">The sequence shown here is derived from an EMBL/GenBank/DDBJ whole genome shotgun (WGS) entry which is preliminary data.</text>
</comment>
<gene>
    <name evidence="1" type="ORF">EV676_107248</name>
</gene>
<evidence type="ECO:0008006" key="3">
    <source>
        <dbReference type="Google" id="ProtNLM"/>
    </source>
</evidence>
<dbReference type="EMBL" id="SLXF01000007">
    <property type="protein sequence ID" value="TCP06377.1"/>
    <property type="molecule type" value="Genomic_DNA"/>
</dbReference>
<dbReference type="Proteomes" id="UP000294772">
    <property type="component" value="Unassembled WGS sequence"/>
</dbReference>
<name>A0AA46DCS0_9BURK</name>
<organism evidence="1 2">
    <name type="scientific">Caldimonas thermodepolymerans</name>
    <dbReference type="NCBI Taxonomy" id="215580"/>
    <lineage>
        <taxon>Bacteria</taxon>
        <taxon>Pseudomonadati</taxon>
        <taxon>Pseudomonadota</taxon>
        <taxon>Betaproteobacteria</taxon>
        <taxon>Burkholderiales</taxon>
        <taxon>Sphaerotilaceae</taxon>
        <taxon>Caldimonas</taxon>
    </lineage>
</organism>
<dbReference type="PANTHER" id="PTHR34595">
    <property type="entry name" value="BLR5612 PROTEIN"/>
    <property type="match status" value="1"/>
</dbReference>